<accession>A0A4R6NFA7</accession>
<evidence type="ECO:0000313" key="14">
    <source>
        <dbReference type="EMBL" id="TDP12934.1"/>
    </source>
</evidence>
<feature type="binding site" evidence="12">
    <location>
        <begin position="279"/>
        <end position="293"/>
    </location>
    <ligand>
        <name>NAD(+)</name>
        <dbReference type="ChEBI" id="CHEBI:57540"/>
    </ligand>
</feature>
<comment type="subcellular location">
    <subcellularLocation>
        <location evidence="12">Cytoplasm</location>
    </subcellularLocation>
</comment>
<dbReference type="GO" id="GO:0050660">
    <property type="term" value="F:flavin adenine dinucleotide binding"/>
    <property type="evidence" value="ECO:0007669"/>
    <property type="project" value="UniProtKB-UniRule"/>
</dbReference>
<dbReference type="NCBIfam" id="TIGR00136">
    <property type="entry name" value="mnmG_gidA"/>
    <property type="match status" value="1"/>
</dbReference>
<keyword evidence="8 12" id="KW-0274">FAD</keyword>
<evidence type="ECO:0000256" key="3">
    <source>
        <dbReference type="ARBA" id="ARBA00007653"/>
    </source>
</evidence>
<dbReference type="SMART" id="SM01228">
    <property type="entry name" value="GIDA_assoc_3"/>
    <property type="match status" value="1"/>
</dbReference>
<dbReference type="Gene3D" id="1.10.10.1800">
    <property type="entry name" value="tRNA uridine 5-carboxymethylaminomethyl modification enzyme MnmG/GidA"/>
    <property type="match status" value="1"/>
</dbReference>
<reference evidence="14 15" key="1">
    <citation type="submission" date="2019-03" db="EMBL/GenBank/DDBJ databases">
        <title>Genomic Encyclopedia of Type Strains, Phase IV (KMG-IV): sequencing the most valuable type-strain genomes for metagenomic binning, comparative biology and taxonomic classification.</title>
        <authorList>
            <person name="Goeker M."/>
        </authorList>
    </citation>
    <scope>NUCLEOTIDE SEQUENCE [LARGE SCALE GENOMIC DNA]</scope>
    <source>
        <strain evidence="14 15">DSM 25082</strain>
    </source>
</reference>
<feature type="domain" description="tRNA uridine 5-carboxymethylaminomethyl modification enzyme C-terminal subdomain" evidence="13">
    <location>
        <begin position="567"/>
        <end position="638"/>
    </location>
</feature>
<evidence type="ECO:0000256" key="5">
    <source>
        <dbReference type="ARBA" id="ARBA00022490"/>
    </source>
</evidence>
<dbReference type="EMBL" id="SNXE01000001">
    <property type="protein sequence ID" value="TDP12934.1"/>
    <property type="molecule type" value="Genomic_DNA"/>
</dbReference>
<dbReference type="Gene3D" id="3.50.50.60">
    <property type="entry name" value="FAD/NAD(P)-binding domain"/>
    <property type="match status" value="2"/>
</dbReference>
<keyword evidence="15" id="KW-1185">Reference proteome</keyword>
<keyword evidence="5 12" id="KW-0963">Cytoplasm</keyword>
<protein>
    <recommendedName>
        <fullName evidence="4 12">tRNA uridine 5-carboxymethylaminomethyl modification enzyme MnmG</fullName>
    </recommendedName>
    <alternativeName>
        <fullName evidence="11 12">Glucose-inhibited division protein A</fullName>
    </alternativeName>
</protein>
<dbReference type="InterPro" id="IPR004416">
    <property type="entry name" value="MnmG"/>
</dbReference>
<dbReference type="InterPro" id="IPR047001">
    <property type="entry name" value="MnmG_C_subdom"/>
</dbReference>
<evidence type="ECO:0000256" key="6">
    <source>
        <dbReference type="ARBA" id="ARBA00022630"/>
    </source>
</evidence>
<evidence type="ECO:0000256" key="12">
    <source>
        <dbReference type="HAMAP-Rule" id="MF_00129"/>
    </source>
</evidence>
<dbReference type="InterPro" id="IPR040131">
    <property type="entry name" value="MnmG_N"/>
</dbReference>
<dbReference type="PROSITE" id="PS01280">
    <property type="entry name" value="GIDA_1"/>
    <property type="match status" value="1"/>
</dbReference>
<evidence type="ECO:0000313" key="15">
    <source>
        <dbReference type="Proteomes" id="UP000295357"/>
    </source>
</evidence>
<dbReference type="GO" id="GO:0030488">
    <property type="term" value="P:tRNA methylation"/>
    <property type="evidence" value="ECO:0007669"/>
    <property type="project" value="TreeGrafter"/>
</dbReference>
<keyword evidence="7 12" id="KW-0819">tRNA processing</keyword>
<dbReference type="FunFam" id="3.50.50.60:FF:000010">
    <property type="entry name" value="tRNA uridine 5-carboxymethylaminomethyl modification enzyme MnmG"/>
    <property type="match status" value="1"/>
</dbReference>
<dbReference type="SUPFAM" id="SSF51905">
    <property type="entry name" value="FAD/NAD(P)-binding domain"/>
    <property type="match status" value="1"/>
</dbReference>
<dbReference type="PANTHER" id="PTHR11806:SF0">
    <property type="entry name" value="PROTEIN MTO1 HOMOLOG, MITOCHONDRIAL"/>
    <property type="match status" value="1"/>
</dbReference>
<dbReference type="Pfam" id="PF21680">
    <property type="entry name" value="GIDA_C_1st"/>
    <property type="match status" value="1"/>
</dbReference>
<comment type="caution">
    <text evidence="12">Lacks conserved residue(s) required for the propagation of feature annotation.</text>
</comment>
<dbReference type="InterPro" id="IPR036188">
    <property type="entry name" value="FAD/NAD-bd_sf"/>
</dbReference>
<dbReference type="InterPro" id="IPR020595">
    <property type="entry name" value="MnmG-rel_CS"/>
</dbReference>
<dbReference type="PROSITE" id="PS01281">
    <property type="entry name" value="GIDA_2"/>
    <property type="match status" value="1"/>
</dbReference>
<organism evidence="14 15">
    <name type="scientific">Roseateles asaccharophilus</name>
    <dbReference type="NCBI Taxonomy" id="582607"/>
    <lineage>
        <taxon>Bacteria</taxon>
        <taxon>Pseudomonadati</taxon>
        <taxon>Pseudomonadota</taxon>
        <taxon>Betaproteobacteria</taxon>
        <taxon>Burkholderiales</taxon>
        <taxon>Sphaerotilaceae</taxon>
        <taxon>Roseateles</taxon>
    </lineage>
</organism>
<dbReference type="GO" id="GO:0005829">
    <property type="term" value="C:cytosol"/>
    <property type="evidence" value="ECO:0007669"/>
    <property type="project" value="TreeGrafter"/>
</dbReference>
<evidence type="ECO:0000256" key="4">
    <source>
        <dbReference type="ARBA" id="ARBA00020461"/>
    </source>
</evidence>
<evidence type="ECO:0000259" key="13">
    <source>
        <dbReference type="SMART" id="SM01228"/>
    </source>
</evidence>
<evidence type="ECO:0000256" key="2">
    <source>
        <dbReference type="ARBA" id="ARBA00003717"/>
    </source>
</evidence>
<comment type="function">
    <text evidence="2 12">NAD-binding protein involved in the addition of a carboxymethylaminomethyl (cmnm) group at the wobble position (U34) of certain tRNAs, forming tRNA-cmnm(5)s(2)U34.</text>
</comment>
<dbReference type="InterPro" id="IPR044920">
    <property type="entry name" value="MnmG_C_subdom_sf"/>
</dbReference>
<comment type="caution">
    <text evidence="14">The sequence shown here is derived from an EMBL/GenBank/DDBJ whole genome shotgun (WGS) entry which is preliminary data.</text>
</comment>
<evidence type="ECO:0000256" key="1">
    <source>
        <dbReference type="ARBA" id="ARBA00001974"/>
    </source>
</evidence>
<dbReference type="Gene3D" id="1.10.150.570">
    <property type="entry name" value="GidA associated domain, C-terminal subdomain"/>
    <property type="match status" value="1"/>
</dbReference>
<dbReference type="InterPro" id="IPR002218">
    <property type="entry name" value="MnmG-rel"/>
</dbReference>
<dbReference type="AlphaFoldDB" id="A0A4R6NFA7"/>
<dbReference type="RefSeq" id="WP_133601863.1">
    <property type="nucleotide sequence ID" value="NZ_JAUFPJ010000001.1"/>
</dbReference>
<dbReference type="InterPro" id="IPR049312">
    <property type="entry name" value="GIDA_C_N"/>
</dbReference>
<keyword evidence="6 12" id="KW-0285">Flavoprotein</keyword>
<comment type="subunit">
    <text evidence="10 12">Homodimer. Heterotetramer of two MnmE and two MnmG subunits.</text>
</comment>
<evidence type="ECO:0000256" key="10">
    <source>
        <dbReference type="ARBA" id="ARBA00025948"/>
    </source>
</evidence>
<feature type="binding site" evidence="12">
    <location>
        <begin position="13"/>
        <end position="18"/>
    </location>
    <ligand>
        <name>FAD</name>
        <dbReference type="ChEBI" id="CHEBI:57692"/>
    </ligand>
</feature>
<dbReference type="PANTHER" id="PTHR11806">
    <property type="entry name" value="GLUCOSE INHIBITED DIVISION PROTEIN A"/>
    <property type="match status" value="1"/>
</dbReference>
<name>A0A4R6NFA7_9BURK</name>
<dbReference type="FunFam" id="3.50.50.60:FF:000002">
    <property type="entry name" value="tRNA uridine 5-carboxymethylaminomethyl modification enzyme MnmG"/>
    <property type="match status" value="1"/>
</dbReference>
<evidence type="ECO:0000256" key="11">
    <source>
        <dbReference type="ARBA" id="ARBA00031800"/>
    </source>
</evidence>
<dbReference type="HAMAP" id="MF_00129">
    <property type="entry name" value="MnmG_GidA"/>
    <property type="match status" value="1"/>
</dbReference>
<dbReference type="InterPro" id="IPR026904">
    <property type="entry name" value="MnmG_C"/>
</dbReference>
<evidence type="ECO:0000256" key="9">
    <source>
        <dbReference type="ARBA" id="ARBA00023027"/>
    </source>
</evidence>
<proteinExistence type="inferred from homology"/>
<sequence length="659" mass="72020">MLYPKEFDVIVVGGGHAGTEAALAAARMGVSTLLLTHNIETLGQMSCNPSIGGIGKGHLVKEVDALGGAMAAATDEGGIQFRILNGSKGPAVRATRAQADRVLYKAAIRRRLENQPNLMLFQQSVDDLMVEGDRVVGAVTQSGIRFRGRAVVLTAGTFLDGRIHIGLQNYSAGRAGDPPAVSLSARLKELKLPQGRLKTGTPPRIDGRTIDFSKCTEQPGDGMPGTNTPMPVFSFMGSADQHPAQLPCWITHTNARTHQIIRSGFERSPMFTGVIEGVGPRYCPSIEDKVNRFADKDSHQIFLEPEGLTTHEFYPNGISTSLPFDIQLAAVQSIPGLENAHILRPGYAIEYDYFDPRELKSSFETRAIQGLFFAGQINGTTGYEEAAAQGLFAGLNAALQVRGLEAWLPSRDQAYLGVLVDDLITKGVTEPYRMFTSRAEFRLQLREDNADMRLTEFGRQLGLVDDARWDAFNRKRDAVSRETEKLKSTWVHPGILPAEQAERLVGKALEREYNLADLLRRPGVGYDTLVEVAQIARPESGVSRETLNTELGKTVADAVIEQIETSVKYAGYINKQVEDVARAAHFENLKLPAELDYTQVSALSFEVRQKLNKHRPETLGQASRLSGVTPAAISLLLIHLKKGRFKGFTDMPAEAGTPA</sequence>
<comment type="cofactor">
    <cofactor evidence="1 12">
        <name>FAD</name>
        <dbReference type="ChEBI" id="CHEBI:57692"/>
    </cofactor>
</comment>
<evidence type="ECO:0000256" key="8">
    <source>
        <dbReference type="ARBA" id="ARBA00022827"/>
    </source>
</evidence>
<dbReference type="Proteomes" id="UP000295357">
    <property type="component" value="Unassembled WGS sequence"/>
</dbReference>
<dbReference type="OrthoDB" id="9815560at2"/>
<dbReference type="Pfam" id="PF13932">
    <property type="entry name" value="SAM_GIDA_C"/>
    <property type="match status" value="1"/>
</dbReference>
<comment type="similarity">
    <text evidence="3 12">Belongs to the MnmG family.</text>
</comment>
<dbReference type="Pfam" id="PF01134">
    <property type="entry name" value="GIDA"/>
    <property type="match status" value="1"/>
</dbReference>
<dbReference type="FunFam" id="1.10.150.570:FF:000001">
    <property type="entry name" value="tRNA uridine 5-carboxymethylaminomethyl modification enzyme MnmG"/>
    <property type="match status" value="1"/>
</dbReference>
<gene>
    <name evidence="12" type="primary">mnmG</name>
    <name evidence="12" type="synonym">gidA</name>
    <name evidence="14" type="ORF">DFR39_101408</name>
</gene>
<dbReference type="GO" id="GO:0002098">
    <property type="term" value="P:tRNA wobble uridine modification"/>
    <property type="evidence" value="ECO:0007669"/>
    <property type="project" value="InterPro"/>
</dbReference>
<keyword evidence="9 12" id="KW-0520">NAD</keyword>
<evidence type="ECO:0000256" key="7">
    <source>
        <dbReference type="ARBA" id="ARBA00022694"/>
    </source>
</evidence>